<organism evidence="10">
    <name type="scientific">Oppiella nova</name>
    <dbReference type="NCBI Taxonomy" id="334625"/>
    <lineage>
        <taxon>Eukaryota</taxon>
        <taxon>Metazoa</taxon>
        <taxon>Ecdysozoa</taxon>
        <taxon>Arthropoda</taxon>
        <taxon>Chelicerata</taxon>
        <taxon>Arachnida</taxon>
        <taxon>Acari</taxon>
        <taxon>Acariformes</taxon>
        <taxon>Sarcoptiformes</taxon>
        <taxon>Oribatida</taxon>
        <taxon>Brachypylina</taxon>
        <taxon>Oppioidea</taxon>
        <taxon>Oppiidae</taxon>
        <taxon>Oppiella</taxon>
    </lineage>
</organism>
<evidence type="ECO:0000313" key="11">
    <source>
        <dbReference type="Proteomes" id="UP000728032"/>
    </source>
</evidence>
<dbReference type="Gene3D" id="2.40.50.930">
    <property type="match status" value="1"/>
</dbReference>
<evidence type="ECO:0000256" key="5">
    <source>
        <dbReference type="ARBA" id="ARBA00022777"/>
    </source>
</evidence>
<dbReference type="PROSITE" id="PS50011">
    <property type="entry name" value="PROTEIN_KINASE_DOM"/>
    <property type="match status" value="1"/>
</dbReference>
<evidence type="ECO:0000256" key="4">
    <source>
        <dbReference type="ARBA" id="ARBA00022741"/>
    </source>
</evidence>
<dbReference type="EMBL" id="OC917065">
    <property type="protein sequence ID" value="CAD7646030.1"/>
    <property type="molecule type" value="Genomic_DNA"/>
</dbReference>
<dbReference type="Gene3D" id="3.30.1120.120">
    <property type="match status" value="1"/>
</dbReference>
<feature type="domain" description="Protein kinase" evidence="8">
    <location>
        <begin position="27"/>
        <end position="312"/>
    </location>
</feature>
<evidence type="ECO:0000259" key="8">
    <source>
        <dbReference type="PROSITE" id="PS50011"/>
    </source>
</evidence>
<dbReference type="Gene3D" id="3.30.200.20">
    <property type="entry name" value="Phosphorylase Kinase, domain 1"/>
    <property type="match status" value="1"/>
</dbReference>
<dbReference type="AlphaFoldDB" id="A0A7R9QJ26"/>
<dbReference type="GO" id="GO:0005634">
    <property type="term" value="C:nucleus"/>
    <property type="evidence" value="ECO:0007669"/>
    <property type="project" value="TreeGrafter"/>
</dbReference>
<dbReference type="GO" id="GO:0004674">
    <property type="term" value="F:protein serine/threonine kinase activity"/>
    <property type="evidence" value="ECO:0007669"/>
    <property type="project" value="UniProtKB-KW"/>
</dbReference>
<evidence type="ECO:0000256" key="6">
    <source>
        <dbReference type="ARBA" id="ARBA00022840"/>
    </source>
</evidence>
<dbReference type="EMBL" id="CAJPVJ010002240">
    <property type="protein sequence ID" value="CAG2165989.1"/>
    <property type="molecule type" value="Genomic_DNA"/>
</dbReference>
<dbReference type="Pfam" id="PF00069">
    <property type="entry name" value="Pkinase"/>
    <property type="match status" value="1"/>
</dbReference>
<keyword evidence="3" id="KW-0808">Transferase</keyword>
<dbReference type="PANTHER" id="PTHR24345">
    <property type="entry name" value="SERINE/THREONINE-PROTEIN KINASE PLK"/>
    <property type="match status" value="1"/>
</dbReference>
<dbReference type="Proteomes" id="UP000728032">
    <property type="component" value="Unassembled WGS sequence"/>
</dbReference>
<keyword evidence="4" id="KW-0547">Nucleotide-binding</keyword>
<dbReference type="InterPro" id="IPR033699">
    <property type="entry name" value="POLO_box_Plk4_1"/>
</dbReference>
<name>A0A7R9QJ26_9ACAR</name>
<dbReference type="InterPro" id="IPR011009">
    <property type="entry name" value="Kinase-like_dom_sf"/>
</dbReference>
<evidence type="ECO:0000259" key="9">
    <source>
        <dbReference type="PROSITE" id="PS51984"/>
    </source>
</evidence>
<comment type="subcellular location">
    <subcellularLocation>
        <location evidence="1">Cytoplasm</location>
    </subcellularLocation>
</comment>
<dbReference type="Pfam" id="PF18190">
    <property type="entry name" value="Plk4_PB1"/>
    <property type="match status" value="1"/>
</dbReference>
<evidence type="ECO:0000256" key="7">
    <source>
        <dbReference type="SAM" id="MobiDB-lite"/>
    </source>
</evidence>
<keyword evidence="11" id="KW-1185">Reference proteome</keyword>
<dbReference type="InterPro" id="IPR000719">
    <property type="entry name" value="Prot_kinase_dom"/>
</dbReference>
<sequence>MSFTHRLDTCLTQTMSANPWSHRIGDYSMVGSIGKGSFGQVFKAIHKPTADDSDGSAAEECKYCAIKSIEKKCSPNLGKILTEVSIHLRLKNDNILQLFQVIEDKSYVYLVLELCFGGTLTQLIHTSAKQWKASHKTRDNCLQPILDYKLIRNIMRQLCRGLDYLHRNAIVHRDLNLNNILLLRAFDKNTDLVVKIADFGLAIDLNSSSAQHLSSKPHREEHVIPLPMGTTICGTPGFISPEVWSQMQTVSPKSDIFSLGSVLFACIAGYTPKGGLDLTTFSPFACDLICRLLAPNPTDRPLIDDIVRHPLIEGPLTTRRLLPINKTTKDLQLAIDGEGNVCLRFHKKMQTIQVSRDGLNVCITGHHNKAKVFNFYNLPQNEWKKYFYAQKFVQLVSAKTPKITIHCKNDDNCDEYIVKACLMENNDFEVTVMHALTNESKKVLANDCQQLSQTVSNKRAKELREFCLKTEKEFQNSGDRTGIDCFPISFGRKSKIKTDSQSMQTLSTQQPVISSQSILRSIQINGIGEASQLSNGVFNVCFTDGSTLCFRSDSEIPVIFYPKNGSEMRYKKSDPLPEEREEMDVKGTGMLTAGAIYAKDVTPIPSDSTRRKGGRRGRRL</sequence>
<dbReference type="PANTHER" id="PTHR24345:SF91">
    <property type="entry name" value="SERINE_THREONINE-PROTEIN KINASE PLK4"/>
    <property type="match status" value="1"/>
</dbReference>
<evidence type="ECO:0000256" key="1">
    <source>
        <dbReference type="ARBA" id="ARBA00004496"/>
    </source>
</evidence>
<keyword evidence="6" id="KW-0067">ATP-binding</keyword>
<feature type="region of interest" description="Disordered" evidence="7">
    <location>
        <begin position="601"/>
        <end position="620"/>
    </location>
</feature>
<evidence type="ECO:0000313" key="10">
    <source>
        <dbReference type="EMBL" id="CAD7646030.1"/>
    </source>
</evidence>
<dbReference type="Gene3D" id="1.10.510.10">
    <property type="entry name" value="Transferase(Phosphotransferase) domain 1"/>
    <property type="match status" value="1"/>
</dbReference>
<dbReference type="GO" id="GO:0005524">
    <property type="term" value="F:ATP binding"/>
    <property type="evidence" value="ECO:0007669"/>
    <property type="project" value="UniProtKB-KW"/>
</dbReference>
<gene>
    <name evidence="10" type="ORF">ONB1V03_LOCUS5521</name>
</gene>
<keyword evidence="5" id="KW-0418">Kinase</keyword>
<dbReference type="SUPFAM" id="SSF56112">
    <property type="entry name" value="Protein kinase-like (PK-like)"/>
    <property type="match status" value="1"/>
</dbReference>
<protein>
    <submittedName>
        <fullName evidence="10">Uncharacterized protein</fullName>
    </submittedName>
</protein>
<keyword evidence="2" id="KW-0723">Serine/threonine-protein kinase</keyword>
<feature type="domain" description="Cryptic POLO box 1 (CPB1)" evidence="9">
    <location>
        <begin position="308"/>
        <end position="399"/>
    </location>
</feature>
<proteinExistence type="predicted"/>
<evidence type="ECO:0000256" key="2">
    <source>
        <dbReference type="ARBA" id="ARBA00022527"/>
    </source>
</evidence>
<accession>A0A7R9QJ26</accession>
<dbReference type="SUPFAM" id="SSF82615">
    <property type="entry name" value="Polo-box domain"/>
    <property type="match status" value="1"/>
</dbReference>
<dbReference type="PROSITE" id="PS51984">
    <property type="entry name" value="CPB1"/>
    <property type="match status" value="1"/>
</dbReference>
<evidence type="ECO:0000256" key="3">
    <source>
        <dbReference type="ARBA" id="ARBA00022679"/>
    </source>
</evidence>
<dbReference type="GO" id="GO:0005737">
    <property type="term" value="C:cytoplasm"/>
    <property type="evidence" value="ECO:0007669"/>
    <property type="project" value="UniProtKB-SubCell"/>
</dbReference>
<reference evidence="10" key="1">
    <citation type="submission" date="2020-11" db="EMBL/GenBank/DDBJ databases">
        <authorList>
            <person name="Tran Van P."/>
        </authorList>
    </citation>
    <scope>NUCLEOTIDE SEQUENCE</scope>
</reference>
<feature type="compositionally biased region" description="Basic residues" evidence="7">
    <location>
        <begin position="611"/>
        <end position="620"/>
    </location>
</feature>
<dbReference type="InterPro" id="IPR046437">
    <property type="entry name" value="Ser_Thr-PK_POLO_box_1_sf"/>
</dbReference>
<dbReference type="OrthoDB" id="10004143at2759"/>